<proteinExistence type="inferred from homology"/>
<reference evidence="10" key="2">
    <citation type="submission" date="2020-09" db="EMBL/GenBank/DDBJ databases">
        <authorList>
            <person name="Sun Q."/>
            <person name="Zhou Y."/>
        </authorList>
    </citation>
    <scope>NUCLEOTIDE SEQUENCE</scope>
    <source>
        <strain evidence="10">CGMCC 4.7201</strain>
    </source>
</reference>
<keyword evidence="3" id="KW-0808">Transferase</keyword>
<dbReference type="Pfam" id="PF09594">
    <property type="entry name" value="GT87"/>
    <property type="match status" value="1"/>
</dbReference>
<evidence type="ECO:0000256" key="4">
    <source>
        <dbReference type="ARBA" id="ARBA00022692"/>
    </source>
</evidence>
<evidence type="ECO:0000256" key="6">
    <source>
        <dbReference type="ARBA" id="ARBA00023136"/>
    </source>
</evidence>
<keyword evidence="11" id="KW-1185">Reference proteome</keyword>
<keyword evidence="2" id="KW-1003">Cell membrane</keyword>
<accession>A0A917ZD13</accession>
<dbReference type="RefSeq" id="WP_229698076.1">
    <property type="nucleotide sequence ID" value="NZ_BMMS01000001.1"/>
</dbReference>
<evidence type="ECO:0000313" key="11">
    <source>
        <dbReference type="Proteomes" id="UP000641932"/>
    </source>
</evidence>
<dbReference type="InterPro" id="IPR018584">
    <property type="entry name" value="GT87"/>
</dbReference>
<dbReference type="Proteomes" id="UP000641932">
    <property type="component" value="Unassembled WGS sequence"/>
</dbReference>
<evidence type="ECO:0000256" key="8">
    <source>
        <dbReference type="SAM" id="Phobius"/>
    </source>
</evidence>
<dbReference type="GO" id="GO:0016758">
    <property type="term" value="F:hexosyltransferase activity"/>
    <property type="evidence" value="ECO:0007669"/>
    <property type="project" value="InterPro"/>
</dbReference>
<feature type="chain" id="PRO_5039277873" evidence="9">
    <location>
        <begin position="42"/>
        <end position="455"/>
    </location>
</feature>
<evidence type="ECO:0000256" key="5">
    <source>
        <dbReference type="ARBA" id="ARBA00022989"/>
    </source>
</evidence>
<keyword evidence="6 8" id="KW-0472">Membrane</keyword>
<evidence type="ECO:0000256" key="9">
    <source>
        <dbReference type="SAM" id="SignalP"/>
    </source>
</evidence>
<evidence type="ECO:0000313" key="10">
    <source>
        <dbReference type="EMBL" id="GGO80811.1"/>
    </source>
</evidence>
<comment type="similarity">
    <text evidence="7">Belongs to the glycosyltransferase 87 family.</text>
</comment>
<feature type="transmembrane region" description="Helical" evidence="8">
    <location>
        <begin position="321"/>
        <end position="344"/>
    </location>
</feature>
<feature type="transmembrane region" description="Helical" evidence="8">
    <location>
        <begin position="227"/>
        <end position="245"/>
    </location>
</feature>
<feature type="transmembrane region" description="Helical" evidence="8">
    <location>
        <begin position="405"/>
        <end position="425"/>
    </location>
</feature>
<comment type="subcellular location">
    <subcellularLocation>
        <location evidence="1">Cell membrane</location>
        <topology evidence="1">Multi-pass membrane protein</topology>
    </subcellularLocation>
</comment>
<feature type="transmembrane region" description="Helical" evidence="8">
    <location>
        <begin position="364"/>
        <end position="384"/>
    </location>
</feature>
<reference evidence="10" key="1">
    <citation type="journal article" date="2014" name="Int. J. Syst. Evol. Microbiol.">
        <title>Complete genome sequence of Corynebacterium casei LMG S-19264T (=DSM 44701T), isolated from a smear-ripened cheese.</title>
        <authorList>
            <consortium name="US DOE Joint Genome Institute (JGI-PGF)"/>
            <person name="Walter F."/>
            <person name="Albersmeier A."/>
            <person name="Kalinowski J."/>
            <person name="Ruckert C."/>
        </authorList>
    </citation>
    <scope>NUCLEOTIDE SEQUENCE</scope>
    <source>
        <strain evidence="10">CGMCC 4.7201</strain>
    </source>
</reference>
<keyword evidence="9" id="KW-0732">Signal</keyword>
<feature type="signal peptide" evidence="9">
    <location>
        <begin position="1"/>
        <end position="41"/>
    </location>
</feature>
<feature type="transmembrane region" description="Helical" evidence="8">
    <location>
        <begin position="100"/>
        <end position="121"/>
    </location>
</feature>
<evidence type="ECO:0000256" key="3">
    <source>
        <dbReference type="ARBA" id="ARBA00022679"/>
    </source>
</evidence>
<sequence length="455" mass="48662">MTATQLLATPRPLTVRSFIVRRPTLIAAALCLLSLTAFCLAQHAAHVSMIDLMVYRAEGWTVRGGQDLYAMRATHAGLPTTYPPFASLLFVPLTWVGVDAMRTAAIVGNLGLLLALAHLSLRLTGRPRRLPRTAAALAVTAVAVWCEPVWTTLRYGQINLLVTVLVLWDLTRRADHRWAGVGIGIAAGIKLTPALFAVFLAVVGVAQAWSRLRRQRGRLWNPWLRRAAVALGAFTGTVALAAGALPRDSVRFWSGTVFSTSRVGHTEDTANQSLRGILARLLHTGNPGLWWVVAAAVAVALGLAVAAAAAIAGSSLPGAPAWAAVACATTALLVSPVSWSHHWVWCVPMVLLLGSEAAGRRSPLWWTATVATALLFTSYLFWLVPHGPGRHELSQDAGEMMLSSLYPLAGTAVLCVAGFLAARALHTGSPQLPDQVWIPGPAGPLSDRRVHVYRH</sequence>
<keyword evidence="4 8" id="KW-0812">Transmembrane</keyword>
<evidence type="ECO:0000256" key="1">
    <source>
        <dbReference type="ARBA" id="ARBA00004651"/>
    </source>
</evidence>
<feature type="transmembrane region" description="Helical" evidence="8">
    <location>
        <begin position="178"/>
        <end position="206"/>
    </location>
</feature>
<feature type="transmembrane region" description="Helical" evidence="8">
    <location>
        <begin position="288"/>
        <end position="309"/>
    </location>
</feature>
<organism evidence="10 11">
    <name type="scientific">Wenjunlia tyrosinilytica</name>
    <dbReference type="NCBI Taxonomy" id="1544741"/>
    <lineage>
        <taxon>Bacteria</taxon>
        <taxon>Bacillati</taxon>
        <taxon>Actinomycetota</taxon>
        <taxon>Actinomycetes</taxon>
        <taxon>Kitasatosporales</taxon>
        <taxon>Streptomycetaceae</taxon>
        <taxon>Wenjunlia</taxon>
    </lineage>
</organism>
<gene>
    <name evidence="10" type="ORF">GCM10012280_03600</name>
</gene>
<evidence type="ECO:0000256" key="7">
    <source>
        <dbReference type="ARBA" id="ARBA00024033"/>
    </source>
</evidence>
<evidence type="ECO:0000256" key="2">
    <source>
        <dbReference type="ARBA" id="ARBA00022475"/>
    </source>
</evidence>
<dbReference type="AlphaFoldDB" id="A0A917ZD13"/>
<name>A0A917ZD13_9ACTN</name>
<protein>
    <submittedName>
        <fullName evidence="10">Membrane protein</fullName>
    </submittedName>
</protein>
<dbReference type="EMBL" id="BMMS01000001">
    <property type="protein sequence ID" value="GGO80811.1"/>
    <property type="molecule type" value="Genomic_DNA"/>
</dbReference>
<dbReference type="GO" id="GO:0005886">
    <property type="term" value="C:plasma membrane"/>
    <property type="evidence" value="ECO:0007669"/>
    <property type="project" value="UniProtKB-SubCell"/>
</dbReference>
<keyword evidence="5 8" id="KW-1133">Transmembrane helix</keyword>
<comment type="caution">
    <text evidence="10">The sequence shown here is derived from an EMBL/GenBank/DDBJ whole genome shotgun (WGS) entry which is preliminary data.</text>
</comment>